<reference evidence="1 2" key="1">
    <citation type="submission" date="2015-08" db="EMBL/GenBank/DDBJ databases">
        <authorList>
            <person name="Babu N.S."/>
            <person name="Beckwith C.J."/>
            <person name="Beseler K.G."/>
            <person name="Brison A."/>
            <person name="Carone J.V."/>
            <person name="Caskin T.P."/>
            <person name="Diamond M."/>
            <person name="Durham M.E."/>
            <person name="Foxe J.M."/>
            <person name="Go M."/>
            <person name="Henderson B.A."/>
            <person name="Jones I.B."/>
            <person name="McGettigan J.A."/>
            <person name="Micheletti S.J."/>
            <person name="Nasrallah M.E."/>
            <person name="Ortiz D."/>
            <person name="Piller C.R."/>
            <person name="Privatt S.R."/>
            <person name="Schneider S.L."/>
            <person name="Sharp S."/>
            <person name="Smith T.C."/>
            <person name="Stanton J.D."/>
            <person name="Ullery H.E."/>
            <person name="Wilson R.J."/>
            <person name="Serrano M.G."/>
            <person name="Buck G."/>
            <person name="Lee V."/>
            <person name="Wang Y."/>
            <person name="Carvalho R."/>
            <person name="Voegtly L."/>
            <person name="Shi R."/>
            <person name="Duckworth R."/>
            <person name="Johnson A."/>
            <person name="Loviza R."/>
            <person name="Walstead R."/>
            <person name="Shah Z."/>
            <person name="Kiflezghi M."/>
            <person name="Wade K."/>
            <person name="Ball S.L."/>
            <person name="Bradley K.W."/>
            <person name="Asai D.J."/>
            <person name="Bowman C.A."/>
            <person name="Russell D.A."/>
            <person name="Pope W.H."/>
            <person name="Jacobs-Sera D."/>
            <person name="Hendrix R.W."/>
            <person name="Hatfull G.F."/>
        </authorList>
    </citation>
    <scope>NUCLEOTIDE SEQUENCE [LARGE SCALE GENOMIC DNA]</scope>
    <source>
        <strain evidence="1 2">DSM 27648</strain>
    </source>
</reference>
<name>A0A0K1PU14_9BACT</name>
<dbReference type="EMBL" id="CP012333">
    <property type="protein sequence ID" value="AKU97025.1"/>
    <property type="molecule type" value="Genomic_DNA"/>
</dbReference>
<proteinExistence type="predicted"/>
<sequence length="55" mass="5852">MTVQPSGVENTSIGFRRFGSGCSRSMLGQSASDGNFIDCPPLALKTHTRVCAQHP</sequence>
<organism evidence="1 2">
    <name type="scientific">Labilithrix luteola</name>
    <dbReference type="NCBI Taxonomy" id="1391654"/>
    <lineage>
        <taxon>Bacteria</taxon>
        <taxon>Pseudomonadati</taxon>
        <taxon>Myxococcota</taxon>
        <taxon>Polyangia</taxon>
        <taxon>Polyangiales</taxon>
        <taxon>Labilitrichaceae</taxon>
        <taxon>Labilithrix</taxon>
    </lineage>
</organism>
<dbReference type="AlphaFoldDB" id="A0A0K1PU14"/>
<protein>
    <submittedName>
        <fullName evidence="1">Uncharacterized protein</fullName>
    </submittedName>
</protein>
<dbReference type="Proteomes" id="UP000064967">
    <property type="component" value="Chromosome"/>
</dbReference>
<evidence type="ECO:0000313" key="1">
    <source>
        <dbReference type="EMBL" id="AKU97025.1"/>
    </source>
</evidence>
<gene>
    <name evidence="1" type="ORF">AKJ09_03689</name>
</gene>
<dbReference type="KEGG" id="llu:AKJ09_03689"/>
<accession>A0A0K1PU14</accession>
<keyword evidence="2" id="KW-1185">Reference proteome</keyword>
<evidence type="ECO:0000313" key="2">
    <source>
        <dbReference type="Proteomes" id="UP000064967"/>
    </source>
</evidence>